<dbReference type="Gene3D" id="3.30.1760.10">
    <property type="entry name" value="Conserved hypothetical protein from pyrococcus furiosus pfu- 392566-001, domain 2"/>
    <property type="match status" value="1"/>
</dbReference>
<dbReference type="InterPro" id="IPR006140">
    <property type="entry name" value="D-isomer_DH_NAD-bd"/>
</dbReference>
<dbReference type="SUPFAM" id="SSF52283">
    <property type="entry name" value="Formate/glycerate dehydrogenase catalytic domain-like"/>
    <property type="match status" value="1"/>
</dbReference>
<dbReference type="InterPro" id="IPR036086">
    <property type="entry name" value="ParB/Sulfiredoxin_sf"/>
</dbReference>
<dbReference type="Gene3D" id="3.90.1530.10">
    <property type="entry name" value="Conserved hypothetical protein from pyrococcus furiosus pfu- 392566-001, ParB domain"/>
    <property type="match status" value="1"/>
</dbReference>
<dbReference type="PANTHER" id="PTHR42789">
    <property type="entry name" value="D-ISOMER SPECIFIC 2-HYDROXYACID DEHYDROGENASE FAMILY PROTEIN (AFU_ORTHOLOGUE AFUA_6G10090)"/>
    <property type="match status" value="1"/>
</dbReference>
<organism evidence="11">
    <name type="scientific">hydrothermal vent metagenome</name>
    <dbReference type="NCBI Taxonomy" id="652676"/>
    <lineage>
        <taxon>unclassified sequences</taxon>
        <taxon>metagenomes</taxon>
        <taxon>ecological metagenomes</taxon>
    </lineage>
</organism>
<evidence type="ECO:0000256" key="4">
    <source>
        <dbReference type="ARBA" id="ARBA00022777"/>
    </source>
</evidence>
<keyword evidence="6 11" id="KW-0560">Oxidoreductase</keyword>
<evidence type="ECO:0000256" key="6">
    <source>
        <dbReference type="ARBA" id="ARBA00023002"/>
    </source>
</evidence>
<dbReference type="EC" id="1.1.1.95" evidence="11"/>
<keyword evidence="4" id="KW-0418">Kinase</keyword>
<keyword evidence="7" id="KW-0520">NAD</keyword>
<keyword evidence="5" id="KW-0067">ATP-binding</keyword>
<dbReference type="PROSITE" id="PS00670">
    <property type="entry name" value="D_2_HYDROXYACID_DH_2"/>
    <property type="match status" value="1"/>
</dbReference>
<reference evidence="11" key="1">
    <citation type="submission" date="2018-06" db="EMBL/GenBank/DDBJ databases">
        <authorList>
            <person name="Zhirakovskaya E."/>
        </authorList>
    </citation>
    <scope>NUCLEOTIDE SEQUENCE</scope>
</reference>
<evidence type="ECO:0000256" key="3">
    <source>
        <dbReference type="ARBA" id="ARBA00022741"/>
    </source>
</evidence>
<evidence type="ECO:0000259" key="10">
    <source>
        <dbReference type="Pfam" id="PF02826"/>
    </source>
</evidence>
<feature type="domain" description="ParB-like N-terminal" evidence="9">
    <location>
        <begin position="320"/>
        <end position="387"/>
    </location>
</feature>
<dbReference type="FunFam" id="3.40.50.720:FF:000203">
    <property type="entry name" value="D-3-phosphoglycerate dehydrogenase (SerA)"/>
    <property type="match status" value="1"/>
</dbReference>
<dbReference type="InterPro" id="IPR050857">
    <property type="entry name" value="D-2-hydroxyacid_DH"/>
</dbReference>
<dbReference type="Pfam" id="PF02195">
    <property type="entry name" value="ParB_N"/>
    <property type="match status" value="1"/>
</dbReference>
<dbReference type="PANTHER" id="PTHR42789:SF1">
    <property type="entry name" value="D-ISOMER SPECIFIC 2-HYDROXYACID DEHYDROGENASE FAMILY PROTEIN (AFU_ORTHOLOGUE AFUA_6G10090)"/>
    <property type="match status" value="1"/>
</dbReference>
<dbReference type="GO" id="GO:0005524">
    <property type="term" value="F:ATP binding"/>
    <property type="evidence" value="ECO:0007669"/>
    <property type="project" value="UniProtKB-KW"/>
</dbReference>
<dbReference type="InterPro" id="IPR037953">
    <property type="entry name" value="SbnI-like_N"/>
</dbReference>
<feature type="domain" description="D-isomer specific 2-hydroxyacid dehydrogenase NAD-binding" evidence="10">
    <location>
        <begin position="115"/>
        <end position="289"/>
    </location>
</feature>
<evidence type="ECO:0000256" key="1">
    <source>
        <dbReference type="ARBA" id="ARBA00005854"/>
    </source>
</evidence>
<proteinExistence type="inferred from homology"/>
<gene>
    <name evidence="11" type="ORF">MNBD_CHLOROFLEXI01-681</name>
</gene>
<dbReference type="SUPFAM" id="SSF110849">
    <property type="entry name" value="ParB/Sulfiredoxin"/>
    <property type="match status" value="1"/>
</dbReference>
<dbReference type="EMBL" id="UOEU01000634">
    <property type="protein sequence ID" value="VAW36715.1"/>
    <property type="molecule type" value="Genomic_DNA"/>
</dbReference>
<feature type="domain" description="D-isomer specific 2-hydroxyacid dehydrogenase catalytic" evidence="8">
    <location>
        <begin position="14"/>
        <end position="314"/>
    </location>
</feature>
<evidence type="ECO:0000256" key="5">
    <source>
        <dbReference type="ARBA" id="ARBA00022840"/>
    </source>
</evidence>
<evidence type="ECO:0000256" key="7">
    <source>
        <dbReference type="ARBA" id="ARBA00023027"/>
    </source>
</evidence>
<dbReference type="GO" id="GO:0051287">
    <property type="term" value="F:NAD binding"/>
    <property type="evidence" value="ECO:0007669"/>
    <property type="project" value="InterPro"/>
</dbReference>
<evidence type="ECO:0000259" key="9">
    <source>
        <dbReference type="Pfam" id="PF02195"/>
    </source>
</evidence>
<dbReference type="Gene3D" id="3.40.50.720">
    <property type="entry name" value="NAD(P)-binding Rossmann-like Domain"/>
    <property type="match status" value="2"/>
</dbReference>
<name>A0A3B0UZM9_9ZZZZ</name>
<sequence>MTEMNRQDSRRPHILICDPIHDAGVNMLQAHVDVTIQTELEPEELLAIVHEYDGIVVRNRTQVTAVLIEHALNLRLIGRAGTGFDNIDVIHAQEKEIAVLNCPDAHTLAVAEHTLGLLLSLARRLPRAYPNMQSDQWQSQRLVGTGLAGKTLGIIGFGRIGREVAIRAEAFGMKLLVNEPSPTPELRLQENIQTVDLYELLQKADFITLHVPLRADTRHFISAEQLGHMKPTATLINTARGGLVDEAALLIALNEDRLAGAALDVFQESAPPNQALAAHPLVIATPHIAASTEDAFLAASITLAEQIVEFFQEVAVSSVLPLRVVPMAKVMPHEHFDQKRVDRLAERLEADGMLGNPPVVVESEDGRYIVLDGATRTTAMKQLGYKHGIVQVISAEDGLGLHTWYHVICQIGVTRLLQLLRRLSNIVLEESDIDNASDAMFEYGGLCYLQTINNRVYLIYPAQGVNRLEALNQFTEAYIEAGHVDRTLNSNIISLKNEYEGLTAVVIFPEYTVNQVMQATLSSGRLFPAGITRFLIPGRILRLNADLSVLKSDKSLREKNRWLHELLVEKQGKGDIRYYGEPVYLLDE</sequence>
<dbReference type="Pfam" id="PF02826">
    <property type="entry name" value="2-Hacid_dh_C"/>
    <property type="match status" value="1"/>
</dbReference>
<dbReference type="CDD" id="cd12173">
    <property type="entry name" value="PGDH_4"/>
    <property type="match status" value="1"/>
</dbReference>
<dbReference type="AlphaFoldDB" id="A0A3B0UZM9"/>
<protein>
    <submittedName>
        <fullName evidence="11">D-3-phosphoglycerate dehydrogenase</fullName>
        <ecNumber evidence="11">1.1.1.95</ecNumber>
    </submittedName>
</protein>
<evidence type="ECO:0000256" key="2">
    <source>
        <dbReference type="ARBA" id="ARBA00022679"/>
    </source>
</evidence>
<dbReference type="InterPro" id="IPR023098">
    <property type="entry name" value="SerK/SbnI_C"/>
</dbReference>
<dbReference type="GO" id="GO:0004617">
    <property type="term" value="F:phosphoglycerate dehydrogenase activity"/>
    <property type="evidence" value="ECO:0007669"/>
    <property type="project" value="UniProtKB-EC"/>
</dbReference>
<dbReference type="CDD" id="cd16388">
    <property type="entry name" value="SbnI_like_N"/>
    <property type="match status" value="1"/>
</dbReference>
<evidence type="ECO:0000313" key="11">
    <source>
        <dbReference type="EMBL" id="VAW36715.1"/>
    </source>
</evidence>
<dbReference type="InterPro" id="IPR036291">
    <property type="entry name" value="NAD(P)-bd_dom_sf"/>
</dbReference>
<dbReference type="InterPro" id="IPR029753">
    <property type="entry name" value="D-isomer_DH_CS"/>
</dbReference>
<comment type="similarity">
    <text evidence="1">Belongs to the D-isomer specific 2-hydroxyacid dehydrogenase family.</text>
</comment>
<accession>A0A3B0UZM9</accession>
<keyword evidence="3" id="KW-0547">Nucleotide-binding</keyword>
<dbReference type="InterPro" id="IPR006139">
    <property type="entry name" value="D-isomer_2_OHA_DH_cat_dom"/>
</dbReference>
<dbReference type="SUPFAM" id="SSF51735">
    <property type="entry name" value="NAD(P)-binding Rossmann-fold domains"/>
    <property type="match status" value="1"/>
</dbReference>
<dbReference type="InterPro" id="IPR003115">
    <property type="entry name" value="ParB_N"/>
</dbReference>
<evidence type="ECO:0000259" key="8">
    <source>
        <dbReference type="Pfam" id="PF00389"/>
    </source>
</evidence>
<keyword evidence="2" id="KW-0808">Transferase</keyword>
<dbReference type="Pfam" id="PF00389">
    <property type="entry name" value="2-Hacid_dh"/>
    <property type="match status" value="1"/>
</dbReference>